<dbReference type="SUPFAM" id="SSF54373">
    <property type="entry name" value="FAD-linked reductases, C-terminal domain"/>
    <property type="match status" value="1"/>
</dbReference>
<dbReference type="GO" id="GO:0050660">
    <property type="term" value="F:flavin adenine dinucleotide binding"/>
    <property type="evidence" value="ECO:0007669"/>
    <property type="project" value="InterPro"/>
</dbReference>
<comment type="caution">
    <text evidence="9">The sequence shown here is derived from an EMBL/GenBank/DDBJ whole genome shotgun (WGS) entry which is preliminary data.</text>
</comment>
<evidence type="ECO:0000256" key="2">
    <source>
        <dbReference type="ARBA" id="ARBA00010989"/>
    </source>
</evidence>
<dbReference type="PANTHER" id="PTHR10961">
    <property type="entry name" value="PEROXISOMAL SARCOSINE OXIDASE"/>
    <property type="match status" value="1"/>
</dbReference>
<proteinExistence type="inferred from homology"/>
<dbReference type="EC" id="1.5.3.1" evidence="3"/>
<dbReference type="Gene3D" id="3.50.50.60">
    <property type="entry name" value="FAD/NAD(P)-binding domain"/>
    <property type="match status" value="1"/>
</dbReference>
<sequence>MEKKHFEVIIIGAGVMGSATAYYLSKHCGEDVLLLEQFDLLHRRGSSHGDSRIIRKTYPQEHYTELMIDAYALWEAAESEAETKVFTKTGGLDMSYIDNEQIKQLIRSAEKYNVPAEVLTPSQVKAKFPSITIPDDNIGVYCPDSGILNATKAVAMFHYLAKLNGCRIKDNTFVTDIYQEKRGTKFETIVKANNGQTFTCAKCIVTVGPWAKKFLNKLNVDLPLRAVQTTVAYWRVDNPSLYSSTVFPVFINYSDESLVYGFPAHEFPNLIKCCAHFGPDIDPDIRDFLPGVADLQKTVAPFLKKTFQGVEPVTEKTESCVYTWTPDEDFIIDEVPGHEGIFIGCGFSGHGFKLAPIVGKIFSELVLSKPHPYPKTRNIFSIDRFKRKCKI</sequence>
<evidence type="ECO:0000313" key="10">
    <source>
        <dbReference type="Proteomes" id="UP001151699"/>
    </source>
</evidence>
<dbReference type="EMBL" id="WJQU01000002">
    <property type="protein sequence ID" value="KAJ6643910.1"/>
    <property type="molecule type" value="Genomic_DNA"/>
</dbReference>
<evidence type="ECO:0000256" key="3">
    <source>
        <dbReference type="ARBA" id="ARBA00012769"/>
    </source>
</evidence>
<comment type="catalytic activity">
    <reaction evidence="7">
        <text>sarcosine + O2 + H2O = formaldehyde + glycine + H2O2</text>
        <dbReference type="Rhea" id="RHEA:13313"/>
        <dbReference type="ChEBI" id="CHEBI:15377"/>
        <dbReference type="ChEBI" id="CHEBI:15379"/>
        <dbReference type="ChEBI" id="CHEBI:16240"/>
        <dbReference type="ChEBI" id="CHEBI:16842"/>
        <dbReference type="ChEBI" id="CHEBI:57305"/>
        <dbReference type="ChEBI" id="CHEBI:57433"/>
        <dbReference type="EC" id="1.5.3.1"/>
    </reaction>
</comment>
<keyword evidence="4" id="KW-0285">Flavoprotein</keyword>
<organism evidence="9 10">
    <name type="scientific">Pseudolycoriella hygida</name>
    <dbReference type="NCBI Taxonomy" id="35572"/>
    <lineage>
        <taxon>Eukaryota</taxon>
        <taxon>Metazoa</taxon>
        <taxon>Ecdysozoa</taxon>
        <taxon>Arthropoda</taxon>
        <taxon>Hexapoda</taxon>
        <taxon>Insecta</taxon>
        <taxon>Pterygota</taxon>
        <taxon>Neoptera</taxon>
        <taxon>Endopterygota</taxon>
        <taxon>Diptera</taxon>
        <taxon>Nematocera</taxon>
        <taxon>Sciaroidea</taxon>
        <taxon>Sciaridae</taxon>
        <taxon>Pseudolycoriella</taxon>
    </lineage>
</organism>
<keyword evidence="10" id="KW-1185">Reference proteome</keyword>
<evidence type="ECO:0000313" key="9">
    <source>
        <dbReference type="EMBL" id="KAJ6643910.1"/>
    </source>
</evidence>
<evidence type="ECO:0000256" key="5">
    <source>
        <dbReference type="ARBA" id="ARBA00022827"/>
    </source>
</evidence>
<reference evidence="9" key="1">
    <citation type="submission" date="2022-07" db="EMBL/GenBank/DDBJ databases">
        <authorList>
            <person name="Trinca V."/>
            <person name="Uliana J.V.C."/>
            <person name="Torres T.T."/>
            <person name="Ward R.J."/>
            <person name="Monesi N."/>
        </authorList>
    </citation>
    <scope>NUCLEOTIDE SEQUENCE</scope>
    <source>
        <strain evidence="9">HSMRA1968</strain>
        <tissue evidence="9">Whole embryos</tissue>
    </source>
</reference>
<dbReference type="Pfam" id="PF01266">
    <property type="entry name" value="DAO"/>
    <property type="match status" value="1"/>
</dbReference>
<dbReference type="Proteomes" id="UP001151699">
    <property type="component" value="Chromosome B"/>
</dbReference>
<dbReference type="AlphaFoldDB" id="A0A9Q0N5J5"/>
<gene>
    <name evidence="9" type="ORF">Bhyg_08875</name>
</gene>
<evidence type="ECO:0000256" key="4">
    <source>
        <dbReference type="ARBA" id="ARBA00022630"/>
    </source>
</evidence>
<name>A0A9Q0N5J5_9DIPT</name>
<comment type="similarity">
    <text evidence="2">Belongs to the MSOX/MTOX family.</text>
</comment>
<dbReference type="SUPFAM" id="SSF51905">
    <property type="entry name" value="FAD/NAD(P)-binding domain"/>
    <property type="match status" value="1"/>
</dbReference>
<evidence type="ECO:0000259" key="8">
    <source>
        <dbReference type="Pfam" id="PF01266"/>
    </source>
</evidence>
<feature type="domain" description="FAD dependent oxidoreductase" evidence="8">
    <location>
        <begin position="8"/>
        <end position="365"/>
    </location>
</feature>
<keyword evidence="6" id="KW-0560">Oxidoreductase</keyword>
<dbReference type="OrthoDB" id="424974at2759"/>
<comment type="cofactor">
    <cofactor evidence="1">
        <name>FAD</name>
        <dbReference type="ChEBI" id="CHEBI:57692"/>
    </cofactor>
</comment>
<dbReference type="InterPro" id="IPR006076">
    <property type="entry name" value="FAD-dep_OxRdtase"/>
</dbReference>
<accession>A0A9Q0N5J5</accession>
<evidence type="ECO:0000256" key="7">
    <source>
        <dbReference type="ARBA" id="ARBA00052742"/>
    </source>
</evidence>
<dbReference type="NCBIfam" id="NF008425">
    <property type="entry name" value="PRK11259.1"/>
    <property type="match status" value="1"/>
</dbReference>
<dbReference type="PANTHER" id="PTHR10961:SF7">
    <property type="entry name" value="FAD DEPENDENT OXIDOREDUCTASE DOMAIN-CONTAINING PROTEIN"/>
    <property type="match status" value="1"/>
</dbReference>
<dbReference type="FunFam" id="3.50.50.60:FF:000189">
    <property type="entry name" value="Monomeric sarcosine oxidase"/>
    <property type="match status" value="1"/>
</dbReference>
<dbReference type="InterPro" id="IPR045170">
    <property type="entry name" value="MTOX"/>
</dbReference>
<keyword evidence="5" id="KW-0274">FAD</keyword>
<dbReference type="Gene3D" id="3.30.9.10">
    <property type="entry name" value="D-Amino Acid Oxidase, subunit A, domain 2"/>
    <property type="match status" value="1"/>
</dbReference>
<evidence type="ECO:0000256" key="6">
    <source>
        <dbReference type="ARBA" id="ARBA00023002"/>
    </source>
</evidence>
<dbReference type="GO" id="GO:0008115">
    <property type="term" value="F:sarcosine oxidase activity"/>
    <property type="evidence" value="ECO:0007669"/>
    <property type="project" value="UniProtKB-EC"/>
</dbReference>
<protein>
    <recommendedName>
        <fullName evidence="3">sarcosine oxidasee (formaldehyde-forming)</fullName>
        <ecNumber evidence="3">1.5.3.1</ecNumber>
    </recommendedName>
</protein>
<dbReference type="InterPro" id="IPR036188">
    <property type="entry name" value="FAD/NAD-bd_sf"/>
</dbReference>
<evidence type="ECO:0000256" key="1">
    <source>
        <dbReference type="ARBA" id="ARBA00001974"/>
    </source>
</evidence>